<feature type="transmembrane region" description="Helical" evidence="2">
    <location>
        <begin position="733"/>
        <end position="754"/>
    </location>
</feature>
<dbReference type="InParanoid" id="A0A1S3KBV9"/>
<feature type="transmembrane region" description="Helical" evidence="2">
    <location>
        <begin position="582"/>
        <end position="614"/>
    </location>
</feature>
<dbReference type="GeneID" id="106180515"/>
<keyword evidence="2" id="KW-1133">Transmembrane helix</keyword>
<name>A0A1S3KBV9_LINAN</name>
<feature type="region of interest" description="Disordered" evidence="1">
    <location>
        <begin position="41"/>
        <end position="76"/>
    </location>
</feature>
<evidence type="ECO:0000313" key="4">
    <source>
        <dbReference type="Proteomes" id="UP000085678"/>
    </source>
</evidence>
<evidence type="ECO:0000256" key="3">
    <source>
        <dbReference type="SAM" id="SignalP"/>
    </source>
</evidence>
<dbReference type="RefSeq" id="XP_013419982.1">
    <property type="nucleotide sequence ID" value="XM_013564528.1"/>
</dbReference>
<feature type="chain" id="PRO_5010251843" evidence="3">
    <location>
        <begin position="28"/>
        <end position="903"/>
    </location>
</feature>
<feature type="compositionally biased region" description="Polar residues" evidence="1">
    <location>
        <begin position="41"/>
        <end position="50"/>
    </location>
</feature>
<feature type="transmembrane region" description="Helical" evidence="2">
    <location>
        <begin position="555"/>
        <end position="576"/>
    </location>
</feature>
<dbReference type="Proteomes" id="UP000085678">
    <property type="component" value="Unplaced"/>
</dbReference>
<evidence type="ECO:0000256" key="2">
    <source>
        <dbReference type="SAM" id="Phobius"/>
    </source>
</evidence>
<sequence>MASFRTLAVKFASILLRFSILSVSLNGLVVHAQNTTLGAVVSPKSNSSEASPGYAILSSSTTTTQRPNSSDNAGTQQCPSTCYLLPVDDSAAARIQEMKTDKVLLMEFNLKLRGYGERDNPLRPGNFSNNYKPGHWVRTGTNHGFTLMALEFNYEILSLMMLRFRTDKTDISLKESNPGCLVNMPEHCKIEMMQDLVLKEFDPNKTSASVPAVIPKHTLTTVDIANFKTFKNQVKELPKNTIVERMLPKFHLSVDYKELLDENSVPVGVMNLIYRMFCECQIRKIGPCVACCKASLLGCCRREFPVKWIHFWKGVLVILFILFLPFPFYIRLLLYFGYEDKEIMSRKNTIEALGLNERYSNNLLQFLTPIHPVFIACYVLYFVTCLVFCLAYANVIGTGKVQMVMKNSFRDLNSISYFNIIGMVVGVFLLPLKMCGCFGLIVGIVYWPLVMPFVLLAAVIYSLPTVYLTFRMMFNVHMHIKPKRQKIKRGPSVKGVKRDFKDGFKEVKCLMDVTDKKKKESDQLDQNLADDENNPKKDWGELNARRSLKHRCLDYIKEIFVVILCLAFLYTCMLLLAEVAELIVEVIVFTLMGIIVNAGITLKYISLLFLVALYSYDCYNGVYKTYLDLSKKIISDVNGRIPEVKEVTRLPSHLQQNEAFKLKIETDYDQEGIEADFSPKHKTDYEISNLVLFVDRNDTPRIPRKLFEKMCQIEVAGSPGPVYKNLLRATAKFVCILIFLLFVFIVVATFGNIYKISTTNQMFATLAGGFIPFMLRNFLSPGGAATGYKSSVSWQAKFDETIVNFRQHWPIADIELVPVQEEMSDISDDKIGGKGENDAMDEIELRNEAEEPQSPTMDNSEVDLLVRVVRRKRPTLGEILTGKGLSKEDNYRPVGDDSVKSPV</sequence>
<organism evidence="4 5">
    <name type="scientific">Lingula anatina</name>
    <name type="common">Brachiopod</name>
    <name type="synonym">Lingula unguis</name>
    <dbReference type="NCBI Taxonomy" id="7574"/>
    <lineage>
        <taxon>Eukaryota</taxon>
        <taxon>Metazoa</taxon>
        <taxon>Spiralia</taxon>
        <taxon>Lophotrochozoa</taxon>
        <taxon>Brachiopoda</taxon>
        <taxon>Linguliformea</taxon>
        <taxon>Lingulata</taxon>
        <taxon>Lingulida</taxon>
        <taxon>Linguloidea</taxon>
        <taxon>Lingulidae</taxon>
        <taxon>Lingula</taxon>
    </lineage>
</organism>
<feature type="transmembrane region" description="Helical" evidence="2">
    <location>
        <begin position="417"/>
        <end position="447"/>
    </location>
</feature>
<gene>
    <name evidence="5" type="primary">LOC106180515</name>
</gene>
<keyword evidence="4" id="KW-1185">Reference proteome</keyword>
<feature type="transmembrane region" description="Helical" evidence="2">
    <location>
        <begin position="311"/>
        <end position="330"/>
    </location>
</feature>
<dbReference type="KEGG" id="lak:106180515"/>
<protein>
    <submittedName>
        <fullName evidence="5">Uncharacterized protein LOC106180515</fullName>
    </submittedName>
</protein>
<feature type="compositionally biased region" description="Basic and acidic residues" evidence="1">
    <location>
        <begin position="885"/>
        <end position="903"/>
    </location>
</feature>
<reference evidence="5" key="1">
    <citation type="submission" date="2025-08" db="UniProtKB">
        <authorList>
            <consortium name="RefSeq"/>
        </authorList>
    </citation>
    <scope>IDENTIFICATION</scope>
    <source>
        <tissue evidence="5">Gonads</tissue>
    </source>
</reference>
<proteinExistence type="predicted"/>
<feature type="compositionally biased region" description="Polar residues" evidence="1">
    <location>
        <begin position="57"/>
        <end position="76"/>
    </location>
</feature>
<keyword evidence="2" id="KW-0812">Transmembrane</keyword>
<dbReference type="OrthoDB" id="5965014at2759"/>
<evidence type="ECO:0000256" key="1">
    <source>
        <dbReference type="SAM" id="MobiDB-lite"/>
    </source>
</evidence>
<keyword evidence="3" id="KW-0732">Signal</keyword>
<feature type="transmembrane region" description="Helical" evidence="2">
    <location>
        <begin position="373"/>
        <end position="396"/>
    </location>
</feature>
<evidence type="ECO:0000313" key="5">
    <source>
        <dbReference type="RefSeq" id="XP_013419982.1"/>
    </source>
</evidence>
<feature type="region of interest" description="Disordered" evidence="1">
    <location>
        <begin position="879"/>
        <end position="903"/>
    </location>
</feature>
<accession>A0A1S3KBV9</accession>
<feature type="signal peptide" evidence="3">
    <location>
        <begin position="1"/>
        <end position="27"/>
    </location>
</feature>
<dbReference type="AlphaFoldDB" id="A0A1S3KBV9"/>
<keyword evidence="2" id="KW-0472">Membrane</keyword>